<dbReference type="GO" id="GO:0004721">
    <property type="term" value="F:phosphoprotein phosphatase activity"/>
    <property type="evidence" value="ECO:0007669"/>
    <property type="project" value="UniProtKB-KW"/>
</dbReference>
<reference evidence="6" key="1">
    <citation type="submission" date="2023-07" db="EMBL/GenBank/DDBJ databases">
        <title>A draft genome of Kazachstania heterogenica Y-27499.</title>
        <authorList>
            <person name="Donic C."/>
            <person name="Kralova J.S."/>
            <person name="Fidel L."/>
            <person name="Ben-Dor S."/>
            <person name="Jung S."/>
        </authorList>
    </citation>
    <scope>NUCLEOTIDE SEQUENCE [LARGE SCALE GENOMIC DNA]</scope>
    <source>
        <strain evidence="6">Y27499</strain>
    </source>
</reference>
<dbReference type="GO" id="GO:1904262">
    <property type="term" value="P:negative regulation of TORC1 signaling"/>
    <property type="evidence" value="ECO:0007669"/>
    <property type="project" value="UniProtKB-ARBA"/>
</dbReference>
<dbReference type="InterPro" id="IPR011948">
    <property type="entry name" value="Dullard_phosphatase"/>
</dbReference>
<feature type="region of interest" description="Disordered" evidence="3">
    <location>
        <begin position="15"/>
        <end position="106"/>
    </location>
</feature>
<evidence type="ECO:0000313" key="6">
    <source>
        <dbReference type="Proteomes" id="UP001306508"/>
    </source>
</evidence>
<feature type="region of interest" description="Disordered" evidence="3">
    <location>
        <begin position="196"/>
        <end position="220"/>
    </location>
</feature>
<dbReference type="InterPro" id="IPR023214">
    <property type="entry name" value="HAD_sf"/>
</dbReference>
<feature type="region of interest" description="Disordered" evidence="3">
    <location>
        <begin position="136"/>
        <end position="181"/>
    </location>
</feature>
<dbReference type="InterPro" id="IPR050365">
    <property type="entry name" value="TIM50"/>
</dbReference>
<protein>
    <recommendedName>
        <fullName evidence="4">FCP1 homology domain-containing protein</fullName>
    </recommendedName>
</protein>
<evidence type="ECO:0000313" key="5">
    <source>
        <dbReference type="EMBL" id="KAK5780814.1"/>
    </source>
</evidence>
<name>A0AAN7W464_9SACH</name>
<feature type="compositionally biased region" description="Low complexity" evidence="3">
    <location>
        <begin position="15"/>
        <end position="29"/>
    </location>
</feature>
<dbReference type="Proteomes" id="UP001306508">
    <property type="component" value="Unassembled WGS sequence"/>
</dbReference>
<dbReference type="AlphaFoldDB" id="A0AAN7W464"/>
<proteinExistence type="predicted"/>
<dbReference type="SUPFAM" id="SSF56784">
    <property type="entry name" value="HAD-like"/>
    <property type="match status" value="1"/>
</dbReference>
<evidence type="ECO:0000259" key="4">
    <source>
        <dbReference type="PROSITE" id="PS50969"/>
    </source>
</evidence>
<gene>
    <name evidence="5" type="ORF">RI543_001939</name>
</gene>
<dbReference type="EMBL" id="JAWIZZ010000040">
    <property type="protein sequence ID" value="KAK5780814.1"/>
    <property type="molecule type" value="Genomic_DNA"/>
</dbReference>
<sequence>MSLFSSILCCTSDITSDNIDNNNSGNNRNRNSHIRTDNKDYSKKVSVYKNTNNNSRSIQNKEMISKRDKNRNNRNIDKPVISNKEQQSSEKNTKSETKFMKRGSTKDDNDVILADIEYANEEKDYEDSDDMDIDDEVALIGGGSNDNYKTKLNSNENQNNNNNSNGNNNYDANNNDNDGEYLKNKEKHTINVYTNETDRSTGSSDYGYMHQQQQQQQLQQENLENELSQLTTISSNENDIPSPNIVAPSSINNNTPKTLNANNEINNNIHENNINTEPVISTTLTISDTNTTTNLPSPISSSDQNDISMNTNNSNDDIDYDMMHPFDENEEFVDLTMLQPNQYHAPGFNTLLSPKDQVFKNKKLLVLDLDETLVHSSFKYLRSADFVLPVDIDDQMHNVYVIKRPGVDEFLKKVGELFEVVVFTASVNRYGDPLLDILDKHKSIHHRLFREACYNYEGNYIKNLSQLGRPLSDIIILDNSPASYIFHPQHAIPISSWFSDTHDNELLDIIPLLEDLAKQNIIDVGKVLDVSI</sequence>
<feature type="domain" description="FCP1 homology" evidence="4">
    <location>
        <begin position="358"/>
        <end position="516"/>
    </location>
</feature>
<feature type="compositionally biased region" description="Low complexity" evidence="3">
    <location>
        <begin position="153"/>
        <end position="176"/>
    </location>
</feature>
<dbReference type="Pfam" id="PF03031">
    <property type="entry name" value="NIF"/>
    <property type="match status" value="1"/>
</dbReference>
<keyword evidence="2" id="KW-0564">Palmitate</keyword>
<dbReference type="CDD" id="cd07521">
    <property type="entry name" value="HAD_FCP1-like"/>
    <property type="match status" value="1"/>
</dbReference>
<keyword evidence="1" id="KW-0378">Hydrolase</keyword>
<feature type="compositionally biased region" description="Polar residues" evidence="3">
    <location>
        <begin position="48"/>
        <end position="62"/>
    </location>
</feature>
<accession>A0AAN7W464</accession>
<dbReference type="GO" id="GO:0009651">
    <property type="term" value="P:response to salt stress"/>
    <property type="evidence" value="ECO:0007669"/>
    <property type="project" value="UniProtKB-ARBA"/>
</dbReference>
<dbReference type="PANTHER" id="PTHR12210">
    <property type="entry name" value="DULLARD PROTEIN PHOSPHATASE"/>
    <property type="match status" value="1"/>
</dbReference>
<keyword evidence="2" id="KW-0449">Lipoprotein</keyword>
<dbReference type="InterPro" id="IPR004274">
    <property type="entry name" value="FCP1_dom"/>
</dbReference>
<dbReference type="NCBIfam" id="TIGR02251">
    <property type="entry name" value="HIF-SF_euk"/>
    <property type="match status" value="1"/>
</dbReference>
<feature type="compositionally biased region" description="Basic and acidic residues" evidence="3">
    <location>
        <begin position="63"/>
        <end position="77"/>
    </location>
</feature>
<organism evidence="5 6">
    <name type="scientific">Arxiozyma heterogenica</name>
    <dbReference type="NCBI Taxonomy" id="278026"/>
    <lineage>
        <taxon>Eukaryota</taxon>
        <taxon>Fungi</taxon>
        <taxon>Dikarya</taxon>
        <taxon>Ascomycota</taxon>
        <taxon>Saccharomycotina</taxon>
        <taxon>Saccharomycetes</taxon>
        <taxon>Saccharomycetales</taxon>
        <taxon>Saccharomycetaceae</taxon>
        <taxon>Arxiozyma</taxon>
    </lineage>
</organism>
<evidence type="ECO:0000256" key="1">
    <source>
        <dbReference type="ARBA" id="ARBA00022912"/>
    </source>
</evidence>
<dbReference type="InterPro" id="IPR036412">
    <property type="entry name" value="HAD-like_sf"/>
</dbReference>
<evidence type="ECO:0000256" key="3">
    <source>
        <dbReference type="SAM" id="MobiDB-lite"/>
    </source>
</evidence>
<dbReference type="Gene3D" id="3.40.50.1000">
    <property type="entry name" value="HAD superfamily/HAD-like"/>
    <property type="match status" value="1"/>
</dbReference>
<feature type="compositionally biased region" description="Basic and acidic residues" evidence="3">
    <location>
        <begin position="87"/>
        <end position="106"/>
    </location>
</feature>
<keyword evidence="1" id="KW-0904">Protein phosphatase</keyword>
<dbReference type="GO" id="GO:0045944">
    <property type="term" value="P:positive regulation of transcription by RNA polymerase II"/>
    <property type="evidence" value="ECO:0007669"/>
    <property type="project" value="UniProtKB-ARBA"/>
</dbReference>
<dbReference type="SMART" id="SM00577">
    <property type="entry name" value="CPDc"/>
    <property type="match status" value="1"/>
</dbReference>
<keyword evidence="6" id="KW-1185">Reference proteome</keyword>
<dbReference type="PROSITE" id="PS50969">
    <property type="entry name" value="FCP1"/>
    <property type="match status" value="1"/>
</dbReference>
<evidence type="ECO:0000256" key="2">
    <source>
        <dbReference type="ARBA" id="ARBA00023139"/>
    </source>
</evidence>
<dbReference type="FunFam" id="3.40.50.1000:FF:000043">
    <property type="entry name" value="General stress response phosphoprotein phosphatase Psr1/2"/>
    <property type="match status" value="1"/>
</dbReference>
<comment type="caution">
    <text evidence="5">The sequence shown here is derived from an EMBL/GenBank/DDBJ whole genome shotgun (WGS) entry which is preliminary data.</text>
</comment>
<feature type="compositionally biased region" description="Basic and acidic residues" evidence="3">
    <location>
        <begin position="34"/>
        <end position="43"/>
    </location>
</feature>
<dbReference type="GO" id="GO:0034605">
    <property type="term" value="P:cellular response to heat"/>
    <property type="evidence" value="ECO:0007669"/>
    <property type="project" value="UniProtKB-ARBA"/>
</dbReference>
<feature type="compositionally biased region" description="Low complexity" evidence="3">
    <location>
        <begin position="211"/>
        <end position="220"/>
    </location>
</feature>
<dbReference type="GO" id="GO:0034198">
    <property type="term" value="P:cellular response to amino acid starvation"/>
    <property type="evidence" value="ECO:0007669"/>
    <property type="project" value="UniProtKB-ARBA"/>
</dbReference>